<evidence type="ECO:0000256" key="5">
    <source>
        <dbReference type="ARBA" id="ARBA00022989"/>
    </source>
</evidence>
<comment type="subcellular location">
    <subcellularLocation>
        <location evidence="1">Cell membrane</location>
        <topology evidence="1">Multi-pass membrane protein</topology>
    </subcellularLocation>
</comment>
<evidence type="ECO:0000256" key="7">
    <source>
        <dbReference type="SAM" id="Phobius"/>
    </source>
</evidence>
<feature type="transmembrane region" description="Helical" evidence="7">
    <location>
        <begin position="16"/>
        <end position="35"/>
    </location>
</feature>
<keyword evidence="4 7" id="KW-0812">Transmembrane</keyword>
<evidence type="ECO:0000256" key="2">
    <source>
        <dbReference type="ARBA" id="ARBA00022448"/>
    </source>
</evidence>
<evidence type="ECO:0000313" key="8">
    <source>
        <dbReference type="EMBL" id="GMA34636.1"/>
    </source>
</evidence>
<keyword evidence="9" id="KW-1185">Reference proteome</keyword>
<evidence type="ECO:0000313" key="9">
    <source>
        <dbReference type="Proteomes" id="UP001157125"/>
    </source>
</evidence>
<gene>
    <name evidence="8" type="ORF">GCM10025876_08400</name>
</gene>
<dbReference type="PANTHER" id="PTHR43744">
    <property type="entry name" value="ABC TRANSPORTER PERMEASE PROTEIN MG189-RELATED-RELATED"/>
    <property type="match status" value="1"/>
</dbReference>
<keyword evidence="5 7" id="KW-1133">Transmembrane helix</keyword>
<proteinExistence type="predicted"/>
<dbReference type="Proteomes" id="UP001157125">
    <property type="component" value="Unassembled WGS sequence"/>
</dbReference>
<feature type="transmembrane region" description="Helical" evidence="7">
    <location>
        <begin position="83"/>
        <end position="105"/>
    </location>
</feature>
<evidence type="ECO:0000256" key="3">
    <source>
        <dbReference type="ARBA" id="ARBA00022475"/>
    </source>
</evidence>
<reference evidence="9" key="1">
    <citation type="journal article" date="2019" name="Int. J. Syst. Evol. Microbiol.">
        <title>The Global Catalogue of Microorganisms (GCM) 10K type strain sequencing project: providing services to taxonomists for standard genome sequencing and annotation.</title>
        <authorList>
            <consortium name="The Broad Institute Genomics Platform"/>
            <consortium name="The Broad Institute Genome Sequencing Center for Infectious Disease"/>
            <person name="Wu L."/>
            <person name="Ma J."/>
        </authorList>
    </citation>
    <scope>NUCLEOTIDE SEQUENCE [LARGE SCALE GENOMIC DNA]</scope>
    <source>
        <strain evidence="9">NBRC 112299</strain>
    </source>
</reference>
<evidence type="ECO:0000256" key="4">
    <source>
        <dbReference type="ARBA" id="ARBA00022692"/>
    </source>
</evidence>
<accession>A0ABQ6IBJ8</accession>
<keyword evidence="3" id="KW-1003">Cell membrane</keyword>
<organism evidence="8 9">
    <name type="scientific">Demequina litorisediminis</name>
    <dbReference type="NCBI Taxonomy" id="1849022"/>
    <lineage>
        <taxon>Bacteria</taxon>
        <taxon>Bacillati</taxon>
        <taxon>Actinomycetota</taxon>
        <taxon>Actinomycetes</taxon>
        <taxon>Micrococcales</taxon>
        <taxon>Demequinaceae</taxon>
        <taxon>Demequina</taxon>
    </lineage>
</organism>
<evidence type="ECO:0000256" key="6">
    <source>
        <dbReference type="ARBA" id="ARBA00023136"/>
    </source>
</evidence>
<dbReference type="SUPFAM" id="SSF161098">
    <property type="entry name" value="MetI-like"/>
    <property type="match status" value="1"/>
</dbReference>
<name>A0ABQ6IBJ8_9MICO</name>
<dbReference type="InterPro" id="IPR035906">
    <property type="entry name" value="MetI-like_sf"/>
</dbReference>
<dbReference type="Gene3D" id="1.10.3720.10">
    <property type="entry name" value="MetI-like"/>
    <property type="match status" value="1"/>
</dbReference>
<protein>
    <submittedName>
        <fullName evidence="8">Uncharacterized protein</fullName>
    </submittedName>
</protein>
<keyword evidence="6 7" id="KW-0472">Membrane</keyword>
<sequence length="164" mass="17431">MATKRKGMVNLSRPGYFVYGSLAAVMIASLFPFYWSFLIGSGDASTIRDPNMSWLPGGNFFANASTVINADAVNFWKALGNSLIVSTTVSITTVVLSTLAGYAFAKPALQGQQLAVRGRHRDHGRAGPGWALFRCTSSCPATAGRVRCGPSSFRRSSPRSACSG</sequence>
<dbReference type="EMBL" id="BSUN01000001">
    <property type="protein sequence ID" value="GMA34636.1"/>
    <property type="molecule type" value="Genomic_DNA"/>
</dbReference>
<dbReference type="PANTHER" id="PTHR43744:SF12">
    <property type="entry name" value="ABC TRANSPORTER PERMEASE PROTEIN MG189-RELATED"/>
    <property type="match status" value="1"/>
</dbReference>
<keyword evidence="2" id="KW-0813">Transport</keyword>
<evidence type="ECO:0000256" key="1">
    <source>
        <dbReference type="ARBA" id="ARBA00004651"/>
    </source>
</evidence>
<comment type="caution">
    <text evidence="8">The sequence shown here is derived from an EMBL/GenBank/DDBJ whole genome shotgun (WGS) entry which is preliminary data.</text>
</comment>